<dbReference type="Gramene" id="PRQ34598">
    <property type="protein sequence ID" value="PRQ34598"/>
    <property type="gene ID" value="RchiOBHm_Chr5g0070791"/>
</dbReference>
<keyword evidence="2" id="KW-1185">Reference proteome</keyword>
<name>A0A2P6QK91_ROSCH</name>
<comment type="caution">
    <text evidence="1">The sequence shown here is derived from an EMBL/GenBank/DDBJ whole genome shotgun (WGS) entry which is preliminary data.</text>
</comment>
<evidence type="ECO:0000313" key="1">
    <source>
        <dbReference type="EMBL" id="PRQ34598.1"/>
    </source>
</evidence>
<organism evidence="1 2">
    <name type="scientific">Rosa chinensis</name>
    <name type="common">China rose</name>
    <dbReference type="NCBI Taxonomy" id="74649"/>
    <lineage>
        <taxon>Eukaryota</taxon>
        <taxon>Viridiplantae</taxon>
        <taxon>Streptophyta</taxon>
        <taxon>Embryophyta</taxon>
        <taxon>Tracheophyta</taxon>
        <taxon>Spermatophyta</taxon>
        <taxon>Magnoliopsida</taxon>
        <taxon>eudicotyledons</taxon>
        <taxon>Gunneridae</taxon>
        <taxon>Pentapetalae</taxon>
        <taxon>rosids</taxon>
        <taxon>fabids</taxon>
        <taxon>Rosales</taxon>
        <taxon>Rosaceae</taxon>
        <taxon>Rosoideae</taxon>
        <taxon>Rosoideae incertae sedis</taxon>
        <taxon>Rosa</taxon>
    </lineage>
</organism>
<reference evidence="1 2" key="1">
    <citation type="journal article" date="2018" name="Nat. Genet.">
        <title>The Rosa genome provides new insights in the design of modern roses.</title>
        <authorList>
            <person name="Bendahmane M."/>
        </authorList>
    </citation>
    <scope>NUCLEOTIDE SEQUENCE [LARGE SCALE GENOMIC DNA]</scope>
    <source>
        <strain evidence="2">cv. Old Blush</strain>
    </source>
</reference>
<gene>
    <name evidence="1" type="ORF">RchiOBHm_Chr5g0070791</name>
</gene>
<dbReference type="AlphaFoldDB" id="A0A2P6QK91"/>
<protein>
    <submittedName>
        <fullName evidence="1">Uncharacterized protein</fullName>
    </submittedName>
</protein>
<proteinExistence type="predicted"/>
<dbReference type="EMBL" id="PDCK01000043">
    <property type="protein sequence ID" value="PRQ34598.1"/>
    <property type="molecule type" value="Genomic_DNA"/>
</dbReference>
<evidence type="ECO:0000313" key="2">
    <source>
        <dbReference type="Proteomes" id="UP000238479"/>
    </source>
</evidence>
<sequence>MMWGKRIWIGRWGLKIERGGLQRFELSTEKMRGKIDGVGLGGWLR</sequence>
<accession>A0A2P6QK91</accession>
<dbReference type="Proteomes" id="UP000238479">
    <property type="component" value="Chromosome 5"/>
</dbReference>